<evidence type="ECO:0000256" key="1">
    <source>
        <dbReference type="SAM" id="Phobius"/>
    </source>
</evidence>
<sequence length="153" mass="15978">MAHNPLNHPLRPLYRALGGLVGIYLVVFGVVGLAMTAGDGLFGQPDERVLGQGANLLWSLVSVIAGVAVLAGAVIGRNLDIEIYKYVGWGMLVVGSYALASLRTDANFLAFTMATVVVAYVLGMALITAGLYCKVGPAEHGGAPRQVREGRPA</sequence>
<keyword evidence="1" id="KW-1133">Transmembrane helix</keyword>
<protein>
    <recommendedName>
        <fullName evidence="4">DUF4383 domain-containing protein</fullName>
    </recommendedName>
</protein>
<accession>A0A8J3FMK1</accession>
<evidence type="ECO:0000313" key="2">
    <source>
        <dbReference type="EMBL" id="GGK83855.1"/>
    </source>
</evidence>
<keyword evidence="3" id="KW-1185">Reference proteome</keyword>
<keyword evidence="1" id="KW-0812">Transmembrane</keyword>
<feature type="transmembrane region" description="Helical" evidence="1">
    <location>
        <begin position="12"/>
        <end position="36"/>
    </location>
</feature>
<feature type="transmembrane region" description="Helical" evidence="1">
    <location>
        <begin position="83"/>
        <end position="102"/>
    </location>
</feature>
<reference evidence="2" key="2">
    <citation type="submission" date="2020-09" db="EMBL/GenBank/DDBJ databases">
        <authorList>
            <person name="Sun Q."/>
            <person name="Zhou Y."/>
        </authorList>
    </citation>
    <scope>NUCLEOTIDE SEQUENCE</scope>
    <source>
        <strain evidence="2">CGMCC 4.7299</strain>
    </source>
</reference>
<reference evidence="2" key="1">
    <citation type="journal article" date="2014" name="Int. J. Syst. Evol. Microbiol.">
        <title>Complete genome sequence of Corynebacterium casei LMG S-19264T (=DSM 44701T), isolated from a smear-ripened cheese.</title>
        <authorList>
            <consortium name="US DOE Joint Genome Institute (JGI-PGF)"/>
            <person name="Walter F."/>
            <person name="Albersmeier A."/>
            <person name="Kalinowski J."/>
            <person name="Ruckert C."/>
        </authorList>
    </citation>
    <scope>NUCLEOTIDE SEQUENCE</scope>
    <source>
        <strain evidence="2">CGMCC 4.7299</strain>
    </source>
</reference>
<name>A0A8J3FMK1_9ACTN</name>
<dbReference type="RefSeq" id="WP_189078591.1">
    <property type="nucleotide sequence ID" value="NZ_BMMX01000004.1"/>
</dbReference>
<dbReference type="AlphaFoldDB" id="A0A8J3FMK1"/>
<organism evidence="2 3">
    <name type="scientific">Mangrovihabitans endophyticus</name>
    <dbReference type="NCBI Taxonomy" id="1751298"/>
    <lineage>
        <taxon>Bacteria</taxon>
        <taxon>Bacillati</taxon>
        <taxon>Actinomycetota</taxon>
        <taxon>Actinomycetes</taxon>
        <taxon>Micromonosporales</taxon>
        <taxon>Micromonosporaceae</taxon>
        <taxon>Mangrovihabitans</taxon>
    </lineage>
</organism>
<evidence type="ECO:0000313" key="3">
    <source>
        <dbReference type="Proteomes" id="UP000656042"/>
    </source>
</evidence>
<feature type="transmembrane region" description="Helical" evidence="1">
    <location>
        <begin position="56"/>
        <end position="76"/>
    </location>
</feature>
<evidence type="ECO:0008006" key="4">
    <source>
        <dbReference type="Google" id="ProtNLM"/>
    </source>
</evidence>
<gene>
    <name evidence="2" type="ORF">GCM10012284_17490</name>
</gene>
<keyword evidence="1" id="KW-0472">Membrane</keyword>
<dbReference type="Proteomes" id="UP000656042">
    <property type="component" value="Unassembled WGS sequence"/>
</dbReference>
<dbReference type="EMBL" id="BMMX01000004">
    <property type="protein sequence ID" value="GGK83855.1"/>
    <property type="molecule type" value="Genomic_DNA"/>
</dbReference>
<proteinExistence type="predicted"/>
<comment type="caution">
    <text evidence="2">The sequence shown here is derived from an EMBL/GenBank/DDBJ whole genome shotgun (WGS) entry which is preliminary data.</text>
</comment>
<feature type="transmembrane region" description="Helical" evidence="1">
    <location>
        <begin position="108"/>
        <end position="132"/>
    </location>
</feature>